<keyword evidence="1" id="KW-0812">Transmembrane</keyword>
<dbReference type="AlphaFoldDB" id="A0A2G9YX96"/>
<name>A0A2G9YX96_9BACT</name>
<gene>
    <name evidence="2" type="ORF">COX36_03940</name>
</gene>
<comment type="caution">
    <text evidence="2">The sequence shown here is derived from an EMBL/GenBank/DDBJ whole genome shotgun (WGS) entry which is preliminary data.</text>
</comment>
<keyword evidence="1" id="KW-0472">Membrane</keyword>
<evidence type="ECO:0000313" key="3">
    <source>
        <dbReference type="Proteomes" id="UP000230273"/>
    </source>
</evidence>
<sequence>MSALSADIRPRISRNNYKLFLIIFAAAFFIFSANLALAQLQPVSVSEMDDKSETTILENGDAKVKEVISMSTSAYVSFKQRYPVLSMFTRIFKPANMPTQIENLNLSLDEGKNQIIADYTMKGAAVNQGDHWEIEATSAETGEKIDLVSQNNNVLVFSMVGSSDAEIRMITTVTLKLPKQAKNINFDKEASKVTYKMSSTILGEKMIFLVLGAVFMLLGIMSYVFLGRNEAVSQNPSVIAR</sequence>
<organism evidence="2 3">
    <name type="scientific">Candidatus Nealsonbacteria bacterium CG23_combo_of_CG06-09_8_20_14_all_38_19</name>
    <dbReference type="NCBI Taxonomy" id="1974721"/>
    <lineage>
        <taxon>Bacteria</taxon>
        <taxon>Candidatus Nealsoniibacteriota</taxon>
    </lineage>
</organism>
<dbReference type="EMBL" id="PCRP01000063">
    <property type="protein sequence ID" value="PIP23333.1"/>
    <property type="molecule type" value="Genomic_DNA"/>
</dbReference>
<evidence type="ECO:0000256" key="1">
    <source>
        <dbReference type="SAM" id="Phobius"/>
    </source>
</evidence>
<proteinExistence type="predicted"/>
<reference evidence="2 3" key="1">
    <citation type="submission" date="2017-09" db="EMBL/GenBank/DDBJ databases">
        <title>Depth-based differentiation of microbial function through sediment-hosted aquifers and enrichment of novel symbionts in the deep terrestrial subsurface.</title>
        <authorList>
            <person name="Probst A.J."/>
            <person name="Ladd B."/>
            <person name="Jarett J.K."/>
            <person name="Geller-Mcgrath D.E."/>
            <person name="Sieber C.M."/>
            <person name="Emerson J.B."/>
            <person name="Anantharaman K."/>
            <person name="Thomas B.C."/>
            <person name="Malmstrom R."/>
            <person name="Stieglmeier M."/>
            <person name="Klingl A."/>
            <person name="Woyke T."/>
            <person name="Ryan C.M."/>
            <person name="Banfield J.F."/>
        </authorList>
    </citation>
    <scope>NUCLEOTIDE SEQUENCE [LARGE SCALE GENOMIC DNA]</scope>
    <source>
        <strain evidence="2">CG23_combo_of_CG06-09_8_20_14_all_38_19</strain>
    </source>
</reference>
<evidence type="ECO:0000313" key="2">
    <source>
        <dbReference type="EMBL" id="PIP23333.1"/>
    </source>
</evidence>
<keyword evidence="1" id="KW-1133">Transmembrane helix</keyword>
<protein>
    <submittedName>
        <fullName evidence="2">Uncharacterized protein</fullName>
    </submittedName>
</protein>
<feature type="transmembrane region" description="Helical" evidence="1">
    <location>
        <begin position="206"/>
        <end position="226"/>
    </location>
</feature>
<dbReference type="Proteomes" id="UP000230273">
    <property type="component" value="Unassembled WGS sequence"/>
</dbReference>
<accession>A0A2G9YX96</accession>